<keyword evidence="3" id="KW-0328">Glycosyltransferase</keyword>
<evidence type="ECO:0000256" key="2">
    <source>
        <dbReference type="ARBA" id="ARBA00022475"/>
    </source>
</evidence>
<dbReference type="AlphaFoldDB" id="A0A1Q8QZU4"/>
<dbReference type="EMBL" id="MLBF01000006">
    <property type="protein sequence ID" value="OLN32845.1"/>
    <property type="molecule type" value="Genomic_DNA"/>
</dbReference>
<evidence type="ECO:0000256" key="5">
    <source>
        <dbReference type="ARBA" id="ARBA00022692"/>
    </source>
</evidence>
<dbReference type="OrthoDB" id="9776737at2"/>
<evidence type="ECO:0000313" key="11">
    <source>
        <dbReference type="Proteomes" id="UP000186102"/>
    </source>
</evidence>
<feature type="transmembrane region" description="Helical" evidence="9">
    <location>
        <begin position="324"/>
        <end position="344"/>
    </location>
</feature>
<protein>
    <submittedName>
        <fullName evidence="10">Putative membrane protein</fullName>
    </submittedName>
</protein>
<evidence type="ECO:0000256" key="4">
    <source>
        <dbReference type="ARBA" id="ARBA00022679"/>
    </source>
</evidence>
<dbReference type="STRING" id="1888891.DSOL_1291"/>
<keyword evidence="6 9" id="KW-1133">Transmembrane helix</keyword>
<evidence type="ECO:0000256" key="7">
    <source>
        <dbReference type="ARBA" id="ARBA00023136"/>
    </source>
</evidence>
<dbReference type="Proteomes" id="UP000186102">
    <property type="component" value="Unassembled WGS sequence"/>
</dbReference>
<feature type="compositionally biased region" description="Polar residues" evidence="8">
    <location>
        <begin position="61"/>
        <end position="89"/>
    </location>
</feature>
<organism evidence="10 11">
    <name type="scientific">Desulfosporosinus metallidurans</name>
    <dbReference type="NCBI Taxonomy" id="1888891"/>
    <lineage>
        <taxon>Bacteria</taxon>
        <taxon>Bacillati</taxon>
        <taxon>Bacillota</taxon>
        <taxon>Clostridia</taxon>
        <taxon>Eubacteriales</taxon>
        <taxon>Desulfitobacteriaceae</taxon>
        <taxon>Desulfosporosinus</taxon>
    </lineage>
</organism>
<feature type="transmembrane region" description="Helical" evidence="9">
    <location>
        <begin position="442"/>
        <end position="457"/>
    </location>
</feature>
<feature type="transmembrane region" description="Helical" evidence="9">
    <location>
        <begin position="12"/>
        <end position="30"/>
    </location>
</feature>
<feature type="transmembrane region" description="Helical" evidence="9">
    <location>
        <begin position="392"/>
        <end position="411"/>
    </location>
</feature>
<dbReference type="RefSeq" id="WP_139314397.1">
    <property type="nucleotide sequence ID" value="NZ_MLBF01000006.1"/>
</dbReference>
<evidence type="ECO:0000256" key="8">
    <source>
        <dbReference type="SAM" id="MobiDB-lite"/>
    </source>
</evidence>
<dbReference type="InterPro" id="IPR050297">
    <property type="entry name" value="LipidA_mod_glycosyltrf_83"/>
</dbReference>
<keyword evidence="7 9" id="KW-0472">Membrane</keyword>
<proteinExistence type="predicted"/>
<evidence type="ECO:0000256" key="9">
    <source>
        <dbReference type="SAM" id="Phobius"/>
    </source>
</evidence>
<feature type="transmembrane region" description="Helical" evidence="9">
    <location>
        <begin position="493"/>
        <end position="516"/>
    </location>
</feature>
<dbReference type="PANTHER" id="PTHR33908">
    <property type="entry name" value="MANNOSYLTRANSFERASE YKCB-RELATED"/>
    <property type="match status" value="1"/>
</dbReference>
<feature type="transmembrane region" description="Helical" evidence="9">
    <location>
        <begin position="244"/>
        <end position="267"/>
    </location>
</feature>
<comment type="caution">
    <text evidence="10">The sequence shown here is derived from an EMBL/GenBank/DDBJ whole genome shotgun (WGS) entry which is preliminary data.</text>
</comment>
<evidence type="ECO:0000256" key="6">
    <source>
        <dbReference type="ARBA" id="ARBA00022989"/>
    </source>
</evidence>
<dbReference type="GO" id="GO:0005886">
    <property type="term" value="C:plasma membrane"/>
    <property type="evidence" value="ECO:0007669"/>
    <property type="project" value="UniProtKB-SubCell"/>
</dbReference>
<feature type="transmembrane region" description="Helical" evidence="9">
    <location>
        <begin position="418"/>
        <end position="436"/>
    </location>
</feature>
<feature type="transmembrane region" description="Helical" evidence="9">
    <location>
        <begin position="211"/>
        <end position="232"/>
    </location>
</feature>
<dbReference type="GO" id="GO:0016763">
    <property type="term" value="F:pentosyltransferase activity"/>
    <property type="evidence" value="ECO:0007669"/>
    <property type="project" value="TreeGrafter"/>
</dbReference>
<keyword evidence="2" id="KW-1003">Cell membrane</keyword>
<keyword evidence="4" id="KW-0808">Transferase</keyword>
<dbReference type="PANTHER" id="PTHR33908:SF11">
    <property type="entry name" value="MEMBRANE PROTEIN"/>
    <property type="match status" value="1"/>
</dbReference>
<keyword evidence="5 9" id="KW-0812">Transmembrane</keyword>
<keyword evidence="11" id="KW-1185">Reference proteome</keyword>
<feature type="transmembrane region" description="Helical" evidence="9">
    <location>
        <begin position="103"/>
        <end position="122"/>
    </location>
</feature>
<evidence type="ECO:0000313" key="10">
    <source>
        <dbReference type="EMBL" id="OLN32845.1"/>
    </source>
</evidence>
<feature type="region of interest" description="Disordered" evidence="8">
    <location>
        <begin position="39"/>
        <end position="89"/>
    </location>
</feature>
<accession>A0A1Q8QZU4</accession>
<gene>
    <name evidence="10" type="ORF">DSOL_1291</name>
</gene>
<sequence>MGLKKHLFKISLLTMLILAGVLCISSLGSYSGKAQSNQNTIVDHGSVPNGNHPLRNDSSKMDSPNGSVPNGTPSLNAPPNNNFRNEAMNNLGNNQTGNYTTQVAAYAGIFLIIFLVAYYLITHKKVNIHPSQETLVILTVLGVGFLLRITLATLINGHPYDLSTFKNWATTAANNLTQFYQGRHSSDYPPLYIYVLYMIGKLGSLSAVSPYFTLFLKLPSIIADIVTSFLLYKQAKKYLTLEMSLLLSAFYAFNPAVFINSTIWGQVDSFFTLLIVSAVVLLTERKIGLASVLFTSAVLMKPQGIIFLPVVFFELIRQKNLKSWVKILVPGFITAIVLVLPFSWNADWLWIFKLFASTLGEYPYASVNAFNFFSLLGKNYAKDAGTLFLFSYHTWGMIFIVLITALSWLLYIRGKSRVFAPAVALVLIVGVFTFSARMHERYLFPALALSIITFIYLKDKRLLLVAAGLSSTIYINTHYVLYETLNGVNSISYGPFLIVSSILNILCFVYLVKVLFDLTRSEGRGWSKVTSETPID</sequence>
<dbReference type="GO" id="GO:0009103">
    <property type="term" value="P:lipopolysaccharide biosynthetic process"/>
    <property type="evidence" value="ECO:0007669"/>
    <property type="project" value="UniProtKB-ARBA"/>
</dbReference>
<evidence type="ECO:0000256" key="3">
    <source>
        <dbReference type="ARBA" id="ARBA00022676"/>
    </source>
</evidence>
<reference evidence="10 11" key="1">
    <citation type="submission" date="2016-09" db="EMBL/GenBank/DDBJ databases">
        <title>Complete genome of Desulfosporosinus sp. OL.</title>
        <authorList>
            <person name="Mardanov A."/>
            <person name="Beletsky A."/>
            <person name="Panova A."/>
            <person name="Karnachuk O."/>
            <person name="Ravin N."/>
        </authorList>
    </citation>
    <scope>NUCLEOTIDE SEQUENCE [LARGE SCALE GENOMIC DNA]</scope>
    <source>
        <strain evidence="10 11">OL</strain>
    </source>
</reference>
<comment type="subcellular location">
    <subcellularLocation>
        <location evidence="1">Cell membrane</location>
        <topology evidence="1">Multi-pass membrane protein</topology>
    </subcellularLocation>
</comment>
<feature type="transmembrane region" description="Helical" evidence="9">
    <location>
        <begin position="287"/>
        <end position="312"/>
    </location>
</feature>
<evidence type="ECO:0000256" key="1">
    <source>
        <dbReference type="ARBA" id="ARBA00004651"/>
    </source>
</evidence>
<feature type="transmembrane region" description="Helical" evidence="9">
    <location>
        <begin position="462"/>
        <end position="481"/>
    </location>
</feature>
<feature type="transmembrane region" description="Helical" evidence="9">
    <location>
        <begin position="134"/>
        <end position="155"/>
    </location>
</feature>
<name>A0A1Q8QZU4_9FIRM</name>